<proteinExistence type="predicted"/>
<reference evidence="2" key="1">
    <citation type="journal article" date="2016" name="Genome Biol. Evol.">
        <title>Comparative 'omics' of the Fusarium fujikuroi species complex highlights differences in genetic potential and metabolite synthesis.</title>
        <authorList>
            <person name="Niehaus E.-M."/>
            <person name="Muensterkoetter M."/>
            <person name="Proctor R.H."/>
            <person name="Brown D.W."/>
            <person name="Sharon A."/>
            <person name="Idan Y."/>
            <person name="Oren-Young L."/>
            <person name="Sieber C.M."/>
            <person name="Novak O."/>
            <person name="Pencik A."/>
            <person name="Tarkowska D."/>
            <person name="Hromadova K."/>
            <person name="Freeman S."/>
            <person name="Maymon M."/>
            <person name="Elazar M."/>
            <person name="Youssef S.A."/>
            <person name="El-Shabrawy E.S.M."/>
            <person name="Shalaby A.B.A."/>
            <person name="Houterman P."/>
            <person name="Brock N.L."/>
            <person name="Burkhardt I."/>
            <person name="Tsavkelova E.A."/>
            <person name="Dickschat J.S."/>
            <person name="Galuszka P."/>
            <person name="Gueldener U."/>
            <person name="Tudzynski B."/>
        </authorList>
    </citation>
    <scope>NUCLEOTIDE SEQUENCE [LARGE SCALE GENOMIC DNA]</scope>
    <source>
        <strain evidence="2">ET1</strain>
    </source>
</reference>
<evidence type="ECO:0000313" key="2">
    <source>
        <dbReference type="Proteomes" id="UP000183971"/>
    </source>
</evidence>
<dbReference type="VEuPathDB" id="FungiDB:FPRO_16113"/>
<dbReference type="EMBL" id="FJOF01000021">
    <property type="protein sequence ID" value="CZR49908.1"/>
    <property type="molecule type" value="Genomic_DNA"/>
</dbReference>
<accession>A0A1L7WBE1</accession>
<evidence type="ECO:0000313" key="1">
    <source>
        <dbReference type="EMBL" id="CZR49908.1"/>
    </source>
</evidence>
<name>A0A1L7WBE1_FUSPR</name>
<gene>
    <name evidence="1" type="ORF">FPRO_16113</name>
</gene>
<protein>
    <submittedName>
        <fullName evidence="1">Uncharacterized protein</fullName>
    </submittedName>
</protein>
<dbReference type="AlphaFoldDB" id="A0A1L7WBE1"/>
<organism evidence="1 2">
    <name type="scientific">Fusarium proliferatum (strain ET1)</name>
    <name type="common">Orchid endophyte fungus</name>
    <dbReference type="NCBI Taxonomy" id="1227346"/>
    <lineage>
        <taxon>Eukaryota</taxon>
        <taxon>Fungi</taxon>
        <taxon>Dikarya</taxon>
        <taxon>Ascomycota</taxon>
        <taxon>Pezizomycotina</taxon>
        <taxon>Sordariomycetes</taxon>
        <taxon>Hypocreomycetidae</taxon>
        <taxon>Hypocreales</taxon>
        <taxon>Nectriaceae</taxon>
        <taxon>Fusarium</taxon>
        <taxon>Fusarium fujikuroi species complex</taxon>
    </lineage>
</organism>
<keyword evidence="2" id="KW-1185">Reference proteome</keyword>
<comment type="caution">
    <text evidence="1">The sequence shown here is derived from an EMBL/GenBank/DDBJ whole genome shotgun (WGS) entry which is preliminary data.</text>
</comment>
<sequence>MDAFYEMQLRFLAQIDRPDSLRFWRTSNGSMERPEFWSTFCELLWNRIEEFWDVRADKFERKMLTQLLRVARHEELFVSQGNGDGVIYVLSGNLDWYRSLGSKAHDRDERLLLSATDMGLAV</sequence>
<dbReference type="RefSeq" id="XP_031090402.1">
    <property type="nucleotide sequence ID" value="XM_031225221.1"/>
</dbReference>
<dbReference type="GeneID" id="42060968"/>
<dbReference type="Proteomes" id="UP000183971">
    <property type="component" value="Unassembled WGS sequence"/>
</dbReference>